<evidence type="ECO:0000313" key="1">
    <source>
        <dbReference type="EMBL" id="MCB6184286.1"/>
    </source>
</evidence>
<proteinExistence type="predicted"/>
<name>A0ABS8D8L3_9NEIS</name>
<evidence type="ECO:0008006" key="3">
    <source>
        <dbReference type="Google" id="ProtNLM"/>
    </source>
</evidence>
<protein>
    <recommendedName>
        <fullName evidence="3">Late embryogenesis abundant protein LEA-2 subgroup domain-containing protein</fullName>
    </recommendedName>
</protein>
<organism evidence="1 2">
    <name type="scientific">Leeia speluncae</name>
    <dbReference type="NCBI Taxonomy" id="2884804"/>
    <lineage>
        <taxon>Bacteria</taxon>
        <taxon>Pseudomonadati</taxon>
        <taxon>Pseudomonadota</taxon>
        <taxon>Betaproteobacteria</taxon>
        <taxon>Neisseriales</taxon>
        <taxon>Leeiaceae</taxon>
        <taxon>Leeia</taxon>
    </lineage>
</organism>
<accession>A0ABS8D8L3</accession>
<evidence type="ECO:0000313" key="2">
    <source>
        <dbReference type="Proteomes" id="UP001165395"/>
    </source>
</evidence>
<gene>
    <name evidence="1" type="ORF">LIN78_12095</name>
</gene>
<dbReference type="RefSeq" id="WP_227181097.1">
    <property type="nucleotide sequence ID" value="NZ_JAJBZT010000006.1"/>
</dbReference>
<keyword evidence="2" id="KW-1185">Reference proteome</keyword>
<comment type="caution">
    <text evidence="1">The sequence shown here is derived from an EMBL/GenBank/DDBJ whole genome shotgun (WGS) entry which is preliminary data.</text>
</comment>
<sequence length="117" mass="12572">MSDPIANMTAARMAIRIDRGADFLFKVRLKQRQSNAPVDLTGCSIQLNLRRSIAGPPFMSLTSGAGDIQVDLITGEITAAVDATVVDTFPVVVLYDLLVSHPGGVDRKYLTGKVLVQ</sequence>
<dbReference type="EMBL" id="JAJBZT010000006">
    <property type="protein sequence ID" value="MCB6184286.1"/>
    <property type="molecule type" value="Genomic_DNA"/>
</dbReference>
<reference evidence="1" key="1">
    <citation type="submission" date="2021-10" db="EMBL/GenBank/DDBJ databases">
        <title>The complete genome sequence of Leeia sp. TBRC 13508.</title>
        <authorList>
            <person name="Charoenyingcharoen P."/>
            <person name="Yukphan P."/>
        </authorList>
    </citation>
    <scope>NUCLEOTIDE SEQUENCE</scope>
    <source>
        <strain evidence="1">TBRC 13508</strain>
    </source>
</reference>
<dbReference type="Proteomes" id="UP001165395">
    <property type="component" value="Unassembled WGS sequence"/>
</dbReference>